<organism evidence="2 3">
    <name type="scientific">Lunasporangiospora selenospora</name>
    <dbReference type="NCBI Taxonomy" id="979761"/>
    <lineage>
        <taxon>Eukaryota</taxon>
        <taxon>Fungi</taxon>
        <taxon>Fungi incertae sedis</taxon>
        <taxon>Mucoromycota</taxon>
        <taxon>Mortierellomycotina</taxon>
        <taxon>Mortierellomycetes</taxon>
        <taxon>Mortierellales</taxon>
        <taxon>Mortierellaceae</taxon>
        <taxon>Lunasporangiospora</taxon>
    </lineage>
</organism>
<dbReference type="EMBL" id="JAABOA010004877">
    <property type="protein sequence ID" value="KAF9577407.1"/>
    <property type="molecule type" value="Genomic_DNA"/>
</dbReference>
<feature type="compositionally biased region" description="Low complexity" evidence="1">
    <location>
        <begin position="327"/>
        <end position="337"/>
    </location>
</feature>
<feature type="region of interest" description="Disordered" evidence="1">
    <location>
        <begin position="210"/>
        <end position="238"/>
    </location>
</feature>
<evidence type="ECO:0000313" key="3">
    <source>
        <dbReference type="Proteomes" id="UP000780801"/>
    </source>
</evidence>
<gene>
    <name evidence="2" type="ORF">BGW38_007394</name>
</gene>
<comment type="caution">
    <text evidence="2">The sequence shown here is derived from an EMBL/GenBank/DDBJ whole genome shotgun (WGS) entry which is preliminary data.</text>
</comment>
<evidence type="ECO:0000313" key="2">
    <source>
        <dbReference type="EMBL" id="KAF9577407.1"/>
    </source>
</evidence>
<protein>
    <submittedName>
        <fullName evidence="2">Uncharacterized protein</fullName>
    </submittedName>
</protein>
<feature type="compositionally biased region" description="Basic and acidic residues" evidence="1">
    <location>
        <begin position="59"/>
        <end position="71"/>
    </location>
</feature>
<feature type="compositionally biased region" description="Low complexity" evidence="1">
    <location>
        <begin position="466"/>
        <end position="480"/>
    </location>
</feature>
<feature type="region of interest" description="Disordered" evidence="1">
    <location>
        <begin position="442"/>
        <end position="480"/>
    </location>
</feature>
<evidence type="ECO:0000256" key="1">
    <source>
        <dbReference type="SAM" id="MobiDB-lite"/>
    </source>
</evidence>
<feature type="compositionally biased region" description="Polar residues" evidence="1">
    <location>
        <begin position="446"/>
        <end position="459"/>
    </location>
</feature>
<name>A0A9P6KAD9_9FUNG</name>
<proteinExistence type="predicted"/>
<feature type="region of interest" description="Disordered" evidence="1">
    <location>
        <begin position="1"/>
        <end position="74"/>
    </location>
</feature>
<dbReference type="AlphaFoldDB" id="A0A9P6KAD9"/>
<sequence length="572" mass="60480">MISIPQTAAAGPAPVAQLPPNLSTLDSQLPPISQSLSLDTSTRGGPTDGPRTGGSSMDSKPDDHDRDDNSSIDHYTYYSDTNTYSLHKLLVDGDNLESASPILRAWGAPEMDEDEDGPMPLELIDPYYLAPYHPTQHKDLQSWSDTLLLELYIKSSPVPTPELAPAPLHAQAQLTAAPPVPMPRPAAEGARVKSRTAEEELAAVAVSTEPLAATNSRRERGPTHGHGHGQEHGQGQGQGYGIKAALAVTTAMTSAVPTVAAAPSANPVFQGISIVPQSTESPSPRLEKHYLFQTHHRHGRQSAEGKGHSPESLEQLDIEKESRNDNDVNSNGGNSRVLGIADGDYGNRHATHPATATANKSHAADGQAIHHATAAANAVATAAMTTTTTTEQQQGTIKTMATPITAKEDSAVQPNSEEAKRGHPHGRDEIAAMAVTTTTSTTTAAQNRMQECSVTSSPATEPVHESTTPPSSAKSSHSAAPNVAVNIVPVVGPLETTSRASAEIEPVITTTTVVEKKEEEVIPVSTAARKKRRDRGGPRLHPKLVELYEITDHVLGVGTFATVKEIKLRSTG</sequence>
<feature type="non-terminal residue" evidence="2">
    <location>
        <position position="1"/>
    </location>
</feature>
<feature type="compositionally biased region" description="Low complexity" evidence="1">
    <location>
        <begin position="25"/>
        <end position="58"/>
    </location>
</feature>
<accession>A0A9P6KAD9</accession>
<keyword evidence="3" id="KW-1185">Reference proteome</keyword>
<reference evidence="2" key="1">
    <citation type="journal article" date="2020" name="Fungal Divers.">
        <title>Resolving the Mortierellaceae phylogeny through synthesis of multi-gene phylogenetics and phylogenomics.</title>
        <authorList>
            <person name="Vandepol N."/>
            <person name="Liber J."/>
            <person name="Desiro A."/>
            <person name="Na H."/>
            <person name="Kennedy M."/>
            <person name="Barry K."/>
            <person name="Grigoriev I.V."/>
            <person name="Miller A.N."/>
            <person name="O'Donnell K."/>
            <person name="Stajich J.E."/>
            <person name="Bonito G."/>
        </authorList>
    </citation>
    <scope>NUCLEOTIDE SEQUENCE</scope>
    <source>
        <strain evidence="2">KOD1015</strain>
    </source>
</reference>
<dbReference type="Proteomes" id="UP000780801">
    <property type="component" value="Unassembled WGS sequence"/>
</dbReference>
<feature type="region of interest" description="Disordered" evidence="1">
    <location>
        <begin position="321"/>
        <end position="367"/>
    </location>
</feature>